<dbReference type="Proteomes" id="UP000238304">
    <property type="component" value="Chromosome"/>
</dbReference>
<name>A0ABM6T788_9BACE</name>
<protein>
    <recommendedName>
        <fullName evidence="3">DUF4276 family protein</fullName>
    </recommendedName>
</protein>
<gene>
    <name evidence="1" type="ORF">C4H11_06140</name>
</gene>
<keyword evidence="2" id="KW-1185">Reference proteome</keyword>
<evidence type="ECO:0000313" key="1">
    <source>
        <dbReference type="EMBL" id="AVM52574.1"/>
    </source>
</evidence>
<dbReference type="EMBL" id="CP027231">
    <property type="protein sequence ID" value="AVM52574.1"/>
    <property type="molecule type" value="Genomic_DNA"/>
</dbReference>
<sequence>MVKLTLIVEGGVYTENVSAETANNAEALRESLYKFFTRLLGRDDVEITIFMGKGYRNATKLFIETSTTIGLFVDSDLPPKNKHLWFNKLTNSEHPEKTIIIPEGKREAVFFMIQEMEAWFLKQPYCLDEWAQKEGYTKKDSTNIAGHSILKNKDVEEISKPSEKLKIIMKRFFINIKNKKSARYGKLKTAPVLLDALDVTALKALDNELQRFCLFINN</sequence>
<evidence type="ECO:0000313" key="2">
    <source>
        <dbReference type="Proteomes" id="UP000238304"/>
    </source>
</evidence>
<proteinExistence type="predicted"/>
<organism evidence="1 2">
    <name type="scientific">Bacteroides zoogleoformans</name>
    <dbReference type="NCBI Taxonomy" id="28119"/>
    <lineage>
        <taxon>Bacteria</taxon>
        <taxon>Pseudomonadati</taxon>
        <taxon>Bacteroidota</taxon>
        <taxon>Bacteroidia</taxon>
        <taxon>Bacteroidales</taxon>
        <taxon>Bacteroidaceae</taxon>
        <taxon>Bacteroides</taxon>
    </lineage>
</organism>
<reference evidence="1 2" key="1">
    <citation type="submission" date="2018-02" db="EMBL/GenBank/DDBJ databases">
        <authorList>
            <person name="Holder M.E."/>
            <person name="Ajami N.J."/>
            <person name="Petrosino J.F."/>
        </authorList>
    </citation>
    <scope>NUCLEOTIDE SEQUENCE [LARGE SCALE GENOMIC DNA]</scope>
    <source>
        <strain evidence="1 2">ATCC 33285</strain>
    </source>
</reference>
<accession>A0ABM6T788</accession>
<evidence type="ECO:0008006" key="3">
    <source>
        <dbReference type="Google" id="ProtNLM"/>
    </source>
</evidence>
<dbReference type="RefSeq" id="WP_106040881.1">
    <property type="nucleotide sequence ID" value="NZ_CP027231.1"/>
</dbReference>